<dbReference type="Pfam" id="PF16241">
    <property type="entry name" value="DUF4900"/>
    <property type="match status" value="1"/>
</dbReference>
<protein>
    <recommendedName>
        <fullName evidence="4">Type 4 fimbrial biogenesis protein PilX N-terminal domain-containing protein</fullName>
    </recommendedName>
</protein>
<organism evidence="2 3">
    <name type="scientific">Allomeiothermus silvanus (strain ATCC 700542 / DSM 9946 / NBRC 106475 / NCIMB 13440 / VI-R2)</name>
    <name type="common">Thermus silvanus</name>
    <dbReference type="NCBI Taxonomy" id="526227"/>
    <lineage>
        <taxon>Bacteria</taxon>
        <taxon>Thermotogati</taxon>
        <taxon>Deinococcota</taxon>
        <taxon>Deinococci</taxon>
        <taxon>Thermales</taxon>
        <taxon>Thermaceae</taxon>
        <taxon>Allomeiothermus</taxon>
    </lineage>
</organism>
<dbReference type="eggNOG" id="COG1470">
    <property type="taxonomic scope" value="Bacteria"/>
</dbReference>
<dbReference type="Gene3D" id="2.60.40.10">
    <property type="entry name" value="Immunoglobulins"/>
    <property type="match status" value="3"/>
</dbReference>
<dbReference type="STRING" id="526227.Mesil_2367"/>
<dbReference type="EMBL" id="CP002042">
    <property type="protein sequence ID" value="ADH64224.1"/>
    <property type="molecule type" value="Genomic_DNA"/>
</dbReference>
<evidence type="ECO:0008006" key="4">
    <source>
        <dbReference type="Google" id="ProtNLM"/>
    </source>
</evidence>
<evidence type="ECO:0000256" key="1">
    <source>
        <dbReference type="SAM" id="MobiDB-lite"/>
    </source>
</evidence>
<reference evidence="2 3" key="1">
    <citation type="journal article" date="2010" name="Stand. Genomic Sci.">
        <title>Complete genome sequence of Meiothermus silvanus type strain (VI-R2).</title>
        <authorList>
            <person name="Sikorski J."/>
            <person name="Tindall B.J."/>
            <person name="Lowry S."/>
            <person name="Lucas S."/>
            <person name="Nolan M."/>
            <person name="Copeland A."/>
            <person name="Glavina Del Rio T."/>
            <person name="Tice H."/>
            <person name="Cheng J.F."/>
            <person name="Han C."/>
            <person name="Pitluck S."/>
            <person name="Liolios K."/>
            <person name="Ivanova N."/>
            <person name="Mavromatis K."/>
            <person name="Mikhailova N."/>
            <person name="Pati A."/>
            <person name="Goodwin L."/>
            <person name="Chen A."/>
            <person name="Palaniappan K."/>
            <person name="Land M."/>
            <person name="Hauser L."/>
            <person name="Chang Y.J."/>
            <person name="Jeffries C.D."/>
            <person name="Rohde M."/>
            <person name="Goker M."/>
            <person name="Woyke T."/>
            <person name="Bristow J."/>
            <person name="Eisen J.A."/>
            <person name="Markowitz V."/>
            <person name="Hugenholtz P."/>
            <person name="Kyrpides N.C."/>
            <person name="Klenk H.P."/>
            <person name="Lapidus A."/>
        </authorList>
    </citation>
    <scope>NUCLEOTIDE SEQUENCE [LARGE SCALE GENOMIC DNA]</scope>
    <source>
        <strain evidence="3">ATCC 700542 / DSM 9946 / VI-R2</strain>
    </source>
</reference>
<dbReference type="InterPro" id="IPR032601">
    <property type="entry name" value="DUF4900"/>
</dbReference>
<name>D7BA89_ALLS1</name>
<dbReference type="HOGENOM" id="CLU_257035_0_0_0"/>
<proteinExistence type="predicted"/>
<gene>
    <name evidence="2" type="ordered locus">Mesil_2367</name>
</gene>
<accession>D7BA89</accession>
<sequence>MRRNKGIALVVALLAGALLLTVVLAVVSNLSLSTRRLTGDQGPILQAKYAAESGLAFASKRAETVLDQTGFLIQYLKLPDGANLNQYAANFCNTTASSPSFTNPYTQPPTVQNVTVCTVDPNGTVPASDRWKIFSDNIPDSAYTAWNSKYPSRPISKSTFWTDLFSTHTQEQVLGETGGVRSVYQVPQGVLEPLQVTAYRQGGSWVFRFEIQPQTVRSVGLLLGSANQRLAQQVLERQYGNRLALVLLPPSFAQFAQFTDFNATGVGSERVWFYDSHLYGGPVHTNDVLAFGGGEPWFGGRVSSAGCVRSSPTAPCSSKDPNKVYVNPSAPTKTDVATAFPAYAKPQFANDPNSQTTPPAKDVKWDADYIPLPTTDVAQKTAAQSGGIYIDAGETASTAPGGPYGNLNRLRLWAAKDANGTPLDASDWDAANERWKIDQNHTRYQFIEATMDYRGFGRCEDPIQGISLTPSSVNAPTSSPATVTVNVTRNPNWSGPVFIDNGTAIPSGATISGLGQPYTGNGTLSVSLPAGFAGGSVQIRAQAKSGTGTPAVQGDTGYYTANLTLNAAPQPYYNLNNAGVTVCKGMTATVSISISRQNGHNLPVTLSFTNLPSGISISPSNPTIPAGSSSVSVTISASASASGGTVNISALDSNNTPPGNKNPKSLSITVRDKFAPSATNVSINKPTSGTNSGSTTINLNRCPGYNNPIDISFSGVPTGVTLSPALVSGTTASSISVSVTVSTLATPGTYTVTGTATSNDGTRQTFTFNITINGPSYTLTANDVSVARGGSTSYIVSVSHQNGHNLGGLLSFSGLPTGVSLTPATATWPASTSTANLSFTLAVSSSATPGSYTITVNGVDTAGLTASDTFKLSIPAPDFALSLSKSQVDLIRGGSPVTLNVTITPSNGFSGPVNLSFSGLPSGVTVSPSSASVNTSGTATFSLSASNSATLTSGVTVTVTGTGGGLTRTQTFTLTVSGSGGLGWHPRLWQTAALGLGWLTPFTTFALPYPALPNVSVPPPTCTTGKFVNPNYSFTQSAGAKITYRIDKDGYMSARLEISFPDSLRGGTGGTISANSGWVPAGRFNGVLYVDNQQSGSSLAIEELTGPNRISGLRDKNGNPIPTTDPRSAPPAIARFQQITVAAQKTIAISGDLKYEDPPCTGAPTKNADGSVTPAVCGNREEMIDPNNPNYKANILGIYSQDGDIRINAGGTDPYGNPVVGANAPKNTEVHGVLMTSSGRIYSNFNRFYNSPDGNPELGDFRLLGGTISKFYGEVGRDTNGDAKPDQGFGRRYTYDIRTQDSGMTPPAFPTFDKGIPPKVQLWDEALNSSKPIAEGGLNGQYSPRSLKPVTGFTRPAKDQ</sequence>
<feature type="region of interest" description="Disordered" evidence="1">
    <location>
        <begin position="1333"/>
        <end position="1360"/>
    </location>
</feature>
<feature type="region of interest" description="Disordered" evidence="1">
    <location>
        <begin position="1109"/>
        <end position="1129"/>
    </location>
</feature>
<dbReference type="RefSeq" id="WP_013158767.1">
    <property type="nucleotide sequence ID" value="NC_014212.1"/>
</dbReference>
<evidence type="ECO:0000313" key="2">
    <source>
        <dbReference type="EMBL" id="ADH64224.1"/>
    </source>
</evidence>
<dbReference type="Proteomes" id="UP000001916">
    <property type="component" value="Chromosome"/>
</dbReference>
<dbReference type="OrthoDB" id="29038at2"/>
<dbReference type="KEGG" id="msv:Mesil_2367"/>
<dbReference type="InterPro" id="IPR013783">
    <property type="entry name" value="Ig-like_fold"/>
</dbReference>
<evidence type="ECO:0000313" key="3">
    <source>
        <dbReference type="Proteomes" id="UP000001916"/>
    </source>
</evidence>
<keyword evidence="3" id="KW-1185">Reference proteome</keyword>